<dbReference type="EMBL" id="MU150253">
    <property type="protein sequence ID" value="KAF9464596.1"/>
    <property type="molecule type" value="Genomic_DNA"/>
</dbReference>
<accession>A0A9P5YB22</accession>
<dbReference type="OrthoDB" id="3037258at2759"/>
<reference evidence="1" key="1">
    <citation type="submission" date="2020-11" db="EMBL/GenBank/DDBJ databases">
        <authorList>
            <consortium name="DOE Joint Genome Institute"/>
            <person name="Ahrendt S."/>
            <person name="Riley R."/>
            <person name="Andreopoulos W."/>
            <person name="Labutti K."/>
            <person name="Pangilinan J."/>
            <person name="Ruiz-Duenas F.J."/>
            <person name="Barrasa J.M."/>
            <person name="Sanchez-Garcia M."/>
            <person name="Camarero S."/>
            <person name="Miyauchi S."/>
            <person name="Serrano A."/>
            <person name="Linde D."/>
            <person name="Babiker R."/>
            <person name="Drula E."/>
            <person name="Ayuso-Fernandez I."/>
            <person name="Pacheco R."/>
            <person name="Padilla G."/>
            <person name="Ferreira P."/>
            <person name="Barriuso J."/>
            <person name="Kellner H."/>
            <person name="Castanera R."/>
            <person name="Alfaro M."/>
            <person name="Ramirez L."/>
            <person name="Pisabarro A.G."/>
            <person name="Kuo A."/>
            <person name="Tritt A."/>
            <person name="Lipzen A."/>
            <person name="He G."/>
            <person name="Yan M."/>
            <person name="Ng V."/>
            <person name="Cullen D."/>
            <person name="Martin F."/>
            <person name="Rosso M.-N."/>
            <person name="Henrissat B."/>
            <person name="Hibbett D."/>
            <person name="Martinez A.T."/>
            <person name="Grigoriev I.V."/>
        </authorList>
    </citation>
    <scope>NUCLEOTIDE SEQUENCE</scope>
    <source>
        <strain evidence="1">CBS 247.69</strain>
    </source>
</reference>
<dbReference type="AlphaFoldDB" id="A0A9P5YB22"/>
<sequence>MEKRPVPITFPLFDFPEEMLLVMAEHMTVKELWIFATLCRRLHYTLLPIYFQRCGLPKWESFSSQGLSLAGDGLGALPGLQIAHFVTKVPRITCRFGSTEADFLESVGRLRALVARITHLKEVTLEFTQIAEEEGIELNPLSWVRPVERLLTTISTWTCAKLKVVGGLTCPLGLHQVGSGIRIGHRLSQSISWIGRKGIQPLLTGHLSDEDLEYSVTELHIASPMFCYRLFRKWTVSALETRNITKLSLCDMPLERPNQWDTFLSASMTQLRDLTIIACSVEFRSIENFLHRHPDIMSLCLDKLSYPPGSLQPFRPWFRCPHLRTLKAPVEYLVLFLAETRVDITPLLDEVIILGSGPDLSADFALIPWYSLDVSSILLNETYAITLSMDIALSYVDDFGWGPSEVATKYLRHITTLVVRPGGYGAYLERENWPRFREWLECFPSLVHLVILDGEVERMRIMKDPATRKDFIRQMMSVFARVSRVNVAGEEIWIHSDLDPPLKVQIKVKDKCFWN</sequence>
<evidence type="ECO:0008006" key="3">
    <source>
        <dbReference type="Google" id="ProtNLM"/>
    </source>
</evidence>
<name>A0A9P5YB22_9AGAR</name>
<comment type="caution">
    <text evidence="1">The sequence shown here is derived from an EMBL/GenBank/DDBJ whole genome shotgun (WGS) entry which is preliminary data.</text>
</comment>
<evidence type="ECO:0000313" key="1">
    <source>
        <dbReference type="EMBL" id="KAF9464596.1"/>
    </source>
</evidence>
<dbReference type="Proteomes" id="UP000807353">
    <property type="component" value="Unassembled WGS sequence"/>
</dbReference>
<proteinExistence type="predicted"/>
<organism evidence="1 2">
    <name type="scientific">Collybia nuda</name>
    <dbReference type="NCBI Taxonomy" id="64659"/>
    <lineage>
        <taxon>Eukaryota</taxon>
        <taxon>Fungi</taxon>
        <taxon>Dikarya</taxon>
        <taxon>Basidiomycota</taxon>
        <taxon>Agaricomycotina</taxon>
        <taxon>Agaricomycetes</taxon>
        <taxon>Agaricomycetidae</taxon>
        <taxon>Agaricales</taxon>
        <taxon>Tricholomatineae</taxon>
        <taxon>Clitocybaceae</taxon>
        <taxon>Collybia</taxon>
    </lineage>
</organism>
<protein>
    <recommendedName>
        <fullName evidence="3">F-box domain-containing protein</fullName>
    </recommendedName>
</protein>
<keyword evidence="2" id="KW-1185">Reference proteome</keyword>
<gene>
    <name evidence="1" type="ORF">BDZ94DRAFT_1256117</name>
</gene>
<evidence type="ECO:0000313" key="2">
    <source>
        <dbReference type="Proteomes" id="UP000807353"/>
    </source>
</evidence>